<dbReference type="Gene3D" id="3.30.300.30">
    <property type="match status" value="1"/>
</dbReference>
<reference evidence="4 5" key="1">
    <citation type="submission" date="2017-06" db="EMBL/GenBank/DDBJ databases">
        <authorList>
            <person name="Kim H.J."/>
            <person name="Triplett B.A."/>
        </authorList>
    </citation>
    <scope>NUCLEOTIDE SEQUENCE [LARGE SCALE GENOMIC DNA]</scope>
    <source>
        <strain evidence="4">FRACA_ARgP5</strain>
    </source>
</reference>
<dbReference type="Gene3D" id="3.40.50.720">
    <property type="entry name" value="NAD(P)-binding Rossmann-like Domain"/>
    <property type="match status" value="1"/>
</dbReference>
<dbReference type="PROSITE" id="PS50075">
    <property type="entry name" value="CARRIER"/>
    <property type="match status" value="1"/>
</dbReference>
<keyword evidence="5" id="KW-1185">Reference proteome</keyword>
<name>A0A2I2KZH5_9ACTN</name>
<organism evidence="4 5">
    <name type="scientific">Frankia canadensis</name>
    <dbReference type="NCBI Taxonomy" id="1836972"/>
    <lineage>
        <taxon>Bacteria</taxon>
        <taxon>Bacillati</taxon>
        <taxon>Actinomycetota</taxon>
        <taxon>Actinomycetes</taxon>
        <taxon>Frankiales</taxon>
        <taxon>Frankiaceae</taxon>
        <taxon>Frankia</taxon>
    </lineage>
</organism>
<dbReference type="NCBIfam" id="TIGR01746">
    <property type="entry name" value="Thioester-redct"/>
    <property type="match status" value="1"/>
</dbReference>
<dbReference type="GO" id="GO:0008756">
    <property type="term" value="F:o-succinylbenzoate-CoA ligase activity"/>
    <property type="evidence" value="ECO:0007669"/>
    <property type="project" value="UniProtKB-EC"/>
</dbReference>
<gene>
    <name evidence="4" type="ORF">FRACA_60049</name>
</gene>
<dbReference type="EC" id="6.2.1.26" evidence="4"/>
<dbReference type="PANTHER" id="PTHR44845">
    <property type="entry name" value="CARRIER DOMAIN-CONTAINING PROTEIN"/>
    <property type="match status" value="1"/>
</dbReference>
<dbReference type="SMART" id="SM00823">
    <property type="entry name" value="PKS_PP"/>
    <property type="match status" value="1"/>
</dbReference>
<keyword evidence="2" id="KW-0597">Phosphoprotein</keyword>
<dbReference type="InterPro" id="IPR045851">
    <property type="entry name" value="AMP-bd_C_sf"/>
</dbReference>
<protein>
    <submittedName>
        <fullName evidence="4">Putative o-succinylbenzoate--CoA ligase</fullName>
        <ecNumber evidence="4">6.2.1.26</ecNumber>
    </submittedName>
</protein>
<accession>A0A2I2KZH5</accession>
<dbReference type="SUPFAM" id="SSF56801">
    <property type="entry name" value="Acetyl-CoA synthetase-like"/>
    <property type="match status" value="1"/>
</dbReference>
<dbReference type="CDD" id="cd05235">
    <property type="entry name" value="SDR_e1"/>
    <property type="match status" value="1"/>
</dbReference>
<dbReference type="Pfam" id="PF07993">
    <property type="entry name" value="NAD_binding_4"/>
    <property type="match status" value="1"/>
</dbReference>
<dbReference type="Gene3D" id="3.40.50.12780">
    <property type="entry name" value="N-terminal domain of ligase-like"/>
    <property type="match status" value="1"/>
</dbReference>
<dbReference type="InterPro" id="IPR000873">
    <property type="entry name" value="AMP-dep_synth/lig_dom"/>
</dbReference>
<dbReference type="Proteomes" id="UP000234331">
    <property type="component" value="Unassembled WGS sequence"/>
</dbReference>
<keyword evidence="1" id="KW-0596">Phosphopantetheine</keyword>
<dbReference type="SUPFAM" id="SSF51735">
    <property type="entry name" value="NAD(P)-binding Rossmann-fold domains"/>
    <property type="match status" value="1"/>
</dbReference>
<dbReference type="InterPro" id="IPR042099">
    <property type="entry name" value="ANL_N_sf"/>
</dbReference>
<dbReference type="InterPro" id="IPR010080">
    <property type="entry name" value="Thioester_reductase-like_dom"/>
</dbReference>
<feature type="domain" description="Carrier" evidence="3">
    <location>
        <begin position="555"/>
        <end position="630"/>
    </location>
</feature>
<sequence length="1033" mass="109178">MALTVGDYHAKSGVALLGHTLPNLFRAAVESGPDNVAFADGHTSWSWREWWDASEALARGLQEHGVTAGEVVVAQVPNSHDFLVLHVAVAAVGAVLLPVHGNNGPLDLVTLVRRSGARVVVVPAGRVTPELAESAAVVLVTGSRRQERHSTVRDLMAEFAGVRARPVQVRPDDPFLLLPSSATTSLRPKISMHSHDGLLSNAAAVVVAGPPRRTDSIISASPFSHLFGLLSVHVSLFARTTQLLLSAWDSERLISLTRAAVDSVVLFAVPTQLRDLLTRLDEVRAGDVDAGDGDAGDGGPRESVRLREVRTGGAKVSSALVDGLRRHCAASVVVQWGMSELGAGLFTSAHDPDEVATRSIGRPVPGARVRVVREDVDCAPGDVGELWVASPYAFRGYLGDAELSARTLPADGWLRTGDLASVDAGGLVAFHGRIAELIDVGGQKFSSIEVEELLADLPGIGPAAVVGRPDPRLGEYPCVVVTEGSTVTLRDVTEHLVTKGVARYKMPVDIVVLPAIPRTATGKIARRRLADLVAEFPAQPPGRTVGPADSASLLDLVMARARAVIAELSGDAITTELMRHTPFRDQGLTSLGAVRLANELGEATGLALASTAVFTHPTPAALAVYLAGAHDLVDAATLKIDFAAEGRLAADIVPAAEVVAAVTEPRHLLLTGATGFVGAFLLRDLVRDTGAVVHCLVRGATERDALARLRANLSYYRLAVDPPRIQIVLGDLAQPRLGLTEERFDDLARRLDGVYHAGGEVNWLLPYQELRAANVSGTEEILRLAARHRTVPVHHISTIGVFGTAGAGEVPLRPADPTGPPEALDSGYRQSKWVAEEMIDIARSRGLPVSMYRVDAVCGDQVNGACQTRDFVWLSVKGMVQARSAPCDLGGAFRMVPADYVSGVVTVLSRGMAGGTFHVQNDTALSFATLVRQLRSCGYQIENLDAVDWAERVRADLHNVLNPLLDTFQTITATGAGDLPPLDTSATLAAGGIACPAITPELVETYVTFFVTTGFLPAPNTAPAAAAVALRPA</sequence>
<proteinExistence type="predicted"/>
<dbReference type="AlphaFoldDB" id="A0A2I2KZH5"/>
<dbReference type="Pfam" id="PF13193">
    <property type="entry name" value="AMP-binding_C"/>
    <property type="match status" value="1"/>
</dbReference>
<dbReference type="OrthoDB" id="2472181at2"/>
<dbReference type="InterPro" id="IPR009081">
    <property type="entry name" value="PP-bd_ACP"/>
</dbReference>
<dbReference type="InterPro" id="IPR036291">
    <property type="entry name" value="NAD(P)-bd_dom_sf"/>
</dbReference>
<dbReference type="Gene3D" id="1.10.1200.10">
    <property type="entry name" value="ACP-like"/>
    <property type="match status" value="1"/>
</dbReference>
<dbReference type="InterPro" id="IPR025110">
    <property type="entry name" value="AMP-bd_C"/>
</dbReference>
<dbReference type="SUPFAM" id="SSF47336">
    <property type="entry name" value="ACP-like"/>
    <property type="match status" value="1"/>
</dbReference>
<evidence type="ECO:0000313" key="4">
    <source>
        <dbReference type="EMBL" id="SNQ51063.1"/>
    </source>
</evidence>
<dbReference type="InterPro" id="IPR013120">
    <property type="entry name" value="FAR_NAD-bd"/>
</dbReference>
<evidence type="ECO:0000259" key="3">
    <source>
        <dbReference type="PROSITE" id="PS50075"/>
    </source>
</evidence>
<dbReference type="GO" id="GO:0031177">
    <property type="term" value="F:phosphopantetheine binding"/>
    <property type="evidence" value="ECO:0007669"/>
    <property type="project" value="InterPro"/>
</dbReference>
<dbReference type="InterPro" id="IPR036736">
    <property type="entry name" value="ACP-like_sf"/>
</dbReference>
<dbReference type="EMBL" id="FZMO01000525">
    <property type="protein sequence ID" value="SNQ51063.1"/>
    <property type="molecule type" value="Genomic_DNA"/>
</dbReference>
<keyword evidence="4" id="KW-0436">Ligase</keyword>
<evidence type="ECO:0000256" key="2">
    <source>
        <dbReference type="ARBA" id="ARBA00022553"/>
    </source>
</evidence>
<dbReference type="InterPro" id="IPR020806">
    <property type="entry name" value="PKS_PP-bd"/>
</dbReference>
<evidence type="ECO:0000256" key="1">
    <source>
        <dbReference type="ARBA" id="ARBA00022450"/>
    </source>
</evidence>
<dbReference type="Pfam" id="PF00501">
    <property type="entry name" value="AMP-binding"/>
    <property type="match status" value="1"/>
</dbReference>
<dbReference type="RefSeq" id="WP_101834730.1">
    <property type="nucleotide sequence ID" value="NZ_FZMO01000525.1"/>
</dbReference>
<evidence type="ECO:0000313" key="5">
    <source>
        <dbReference type="Proteomes" id="UP000234331"/>
    </source>
</evidence>
<dbReference type="PANTHER" id="PTHR44845:SF6">
    <property type="entry name" value="BETA-ALANINE-ACTIVATING ENZYME"/>
    <property type="match status" value="1"/>
</dbReference>
<dbReference type="Pfam" id="PF00550">
    <property type="entry name" value="PP-binding"/>
    <property type="match status" value="1"/>
</dbReference>